<evidence type="ECO:0000313" key="2">
    <source>
        <dbReference type="Proteomes" id="UP001057402"/>
    </source>
</evidence>
<protein>
    <submittedName>
        <fullName evidence="1">Uncharacterized protein</fullName>
    </submittedName>
</protein>
<organism evidence="1 2">
    <name type="scientific">Melastoma candidum</name>
    <dbReference type="NCBI Taxonomy" id="119954"/>
    <lineage>
        <taxon>Eukaryota</taxon>
        <taxon>Viridiplantae</taxon>
        <taxon>Streptophyta</taxon>
        <taxon>Embryophyta</taxon>
        <taxon>Tracheophyta</taxon>
        <taxon>Spermatophyta</taxon>
        <taxon>Magnoliopsida</taxon>
        <taxon>eudicotyledons</taxon>
        <taxon>Gunneridae</taxon>
        <taxon>Pentapetalae</taxon>
        <taxon>rosids</taxon>
        <taxon>malvids</taxon>
        <taxon>Myrtales</taxon>
        <taxon>Melastomataceae</taxon>
        <taxon>Melastomatoideae</taxon>
        <taxon>Melastomateae</taxon>
        <taxon>Melastoma</taxon>
    </lineage>
</organism>
<reference evidence="2" key="1">
    <citation type="journal article" date="2023" name="Front. Plant Sci.">
        <title>Chromosomal-level genome assembly of Melastoma candidum provides insights into trichome evolution.</title>
        <authorList>
            <person name="Zhong Y."/>
            <person name="Wu W."/>
            <person name="Sun C."/>
            <person name="Zou P."/>
            <person name="Liu Y."/>
            <person name="Dai S."/>
            <person name="Zhou R."/>
        </authorList>
    </citation>
    <scope>NUCLEOTIDE SEQUENCE [LARGE SCALE GENOMIC DNA]</scope>
</reference>
<dbReference type="EMBL" id="CM042883">
    <property type="protein sequence ID" value="KAI4372244.1"/>
    <property type="molecule type" value="Genomic_DNA"/>
</dbReference>
<evidence type="ECO:0000313" key="1">
    <source>
        <dbReference type="EMBL" id="KAI4372244.1"/>
    </source>
</evidence>
<sequence>MKRKAFRVQETTSSVVLRKGSWSEEEDLKLISYINRCGIGNWSHVPRAAGLARKPKSCRLRWMNYLRPDIRHRNFTEEEVATIIEMQKLVGNRWATIAAAMPGRTDNDIKNFWNTHLKKIVLGRRINTDVPRHDPLESLSYDTAGDNSEEGASKLNGLPSYEASTDSDGVTAAAMDQKGVQVGDSARMNECNGVSLPEDHASWADMARLGSPCSLAYHEFQDPYQFSQWWPLDSFCPSEDVGKEDVTIDLWHHIP</sequence>
<accession>A0ACB9R3K1</accession>
<gene>
    <name evidence="1" type="ORF">MLD38_010498</name>
</gene>
<proteinExistence type="predicted"/>
<comment type="caution">
    <text evidence="1">The sequence shown here is derived from an EMBL/GenBank/DDBJ whole genome shotgun (WGS) entry which is preliminary data.</text>
</comment>
<keyword evidence="2" id="KW-1185">Reference proteome</keyword>
<dbReference type="Proteomes" id="UP001057402">
    <property type="component" value="Chromosome 4"/>
</dbReference>
<name>A0ACB9R3K1_9MYRT</name>